<dbReference type="InterPro" id="IPR023319">
    <property type="entry name" value="Tex-like_HTH_dom_sf"/>
</dbReference>
<evidence type="ECO:0000313" key="14">
    <source>
        <dbReference type="Ensembl" id="ENSMMDP00005002273.1"/>
    </source>
</evidence>
<feature type="region of interest" description="Disordered" evidence="11">
    <location>
        <begin position="1494"/>
        <end position="1610"/>
    </location>
</feature>
<dbReference type="FunFam" id="3.30.420.140:FF:000004">
    <property type="entry name" value="Transcription elongation factor spt6"/>
    <property type="match status" value="1"/>
</dbReference>
<keyword evidence="4" id="KW-0597">Phosphoprotein</keyword>
<evidence type="ECO:0000256" key="10">
    <source>
        <dbReference type="PROSITE-ProRule" id="PRU00191"/>
    </source>
</evidence>
<feature type="compositionally biased region" description="Acidic residues" evidence="11">
    <location>
        <begin position="11"/>
        <end position="38"/>
    </location>
</feature>
<dbReference type="FunFam" id="3.30.505.10:FF:000032">
    <property type="entry name" value="Transcription elongation factor spt6"/>
    <property type="match status" value="1"/>
</dbReference>
<feature type="compositionally biased region" description="Basic and acidic residues" evidence="11">
    <location>
        <begin position="381"/>
        <end position="390"/>
    </location>
</feature>
<evidence type="ECO:0000256" key="9">
    <source>
        <dbReference type="PIRNR" id="PIRNR036947"/>
    </source>
</evidence>
<dbReference type="InterPro" id="IPR037027">
    <property type="entry name" value="YqgF/RNaseH-like_dom_sf"/>
</dbReference>
<dbReference type="SUPFAM" id="SSF50249">
    <property type="entry name" value="Nucleic acid-binding proteins"/>
    <property type="match status" value="1"/>
</dbReference>
<evidence type="ECO:0000256" key="8">
    <source>
        <dbReference type="ARBA" id="ARBA00070625"/>
    </source>
</evidence>
<dbReference type="InterPro" id="IPR017072">
    <property type="entry name" value="TF_Spt6"/>
</dbReference>
<dbReference type="CDD" id="cd00164">
    <property type="entry name" value="S1_like"/>
    <property type="match status" value="1"/>
</dbReference>
<dbReference type="Gene3D" id="1.10.3500.10">
    <property type="entry name" value="Tex N-terminal region-like"/>
    <property type="match status" value="1"/>
</dbReference>
<dbReference type="InterPro" id="IPR023323">
    <property type="entry name" value="Tex-like_dom_sf"/>
</dbReference>
<dbReference type="SUPFAM" id="SSF158832">
    <property type="entry name" value="Tex N-terminal region-like"/>
    <property type="match status" value="1"/>
</dbReference>
<dbReference type="Pfam" id="PF14639">
    <property type="entry name" value="YqgF"/>
    <property type="match status" value="1"/>
</dbReference>
<comment type="subcellular location">
    <subcellularLocation>
        <location evidence="1 9">Nucleus</location>
    </subcellularLocation>
</comment>
<evidence type="ECO:0000313" key="15">
    <source>
        <dbReference type="Proteomes" id="UP000472263"/>
    </source>
</evidence>
<dbReference type="Pfam" id="PF14633">
    <property type="entry name" value="SH2_2"/>
    <property type="match status" value="1"/>
</dbReference>
<dbReference type="CDD" id="cd09918">
    <property type="entry name" value="SH2_Nterm_SPT6_like"/>
    <property type="match status" value="1"/>
</dbReference>
<dbReference type="InterPro" id="IPR028231">
    <property type="entry name" value="Spt6_YqgF"/>
</dbReference>
<reference evidence="14" key="3">
    <citation type="submission" date="2025-09" db="UniProtKB">
        <authorList>
            <consortium name="Ensembl"/>
        </authorList>
    </citation>
    <scope>IDENTIFICATION</scope>
</reference>
<dbReference type="GO" id="GO:0042393">
    <property type="term" value="F:histone binding"/>
    <property type="evidence" value="ECO:0007669"/>
    <property type="project" value="TreeGrafter"/>
</dbReference>
<feature type="region of interest" description="Disordered" evidence="11">
    <location>
        <begin position="1"/>
        <end position="49"/>
    </location>
</feature>
<evidence type="ECO:0000256" key="7">
    <source>
        <dbReference type="ARBA" id="ARBA00023242"/>
    </source>
</evidence>
<dbReference type="InterPro" id="IPR042066">
    <property type="entry name" value="Spt6_death-like"/>
</dbReference>
<dbReference type="InterPro" id="IPR035018">
    <property type="entry name" value="Spt6_SH2_C"/>
</dbReference>
<organism evidence="14 15">
    <name type="scientific">Myripristis murdjan</name>
    <name type="common">pinecone soldierfish</name>
    <dbReference type="NCBI Taxonomy" id="586833"/>
    <lineage>
        <taxon>Eukaryota</taxon>
        <taxon>Metazoa</taxon>
        <taxon>Chordata</taxon>
        <taxon>Craniata</taxon>
        <taxon>Vertebrata</taxon>
        <taxon>Euteleostomi</taxon>
        <taxon>Actinopterygii</taxon>
        <taxon>Neopterygii</taxon>
        <taxon>Teleostei</taxon>
        <taxon>Neoteleostei</taxon>
        <taxon>Acanthomorphata</taxon>
        <taxon>Holocentriformes</taxon>
        <taxon>Holocentridae</taxon>
        <taxon>Myripristis</taxon>
    </lineage>
</organism>
<dbReference type="InterPro" id="IPR032706">
    <property type="entry name" value="Spt6_HHH"/>
</dbReference>
<sequence>DEHGNLRGLIDDDVDRDGDEEEEEEDKRVEEEESDSGEEIGHRKRKRSYDDRLDDDDIDLIEENLGVKVKRVISDIDDFIVDDDGQPLKKPKWRKKLPGYTDAALQEAQEIFGGDFDFADFDTEAYDDVEDDEEDAEEESWDRPKKQAKKRAGRRSIFEIYEPSELESSHMTDQDNEIRSTDMPERFQLRSLPVKPAEDDELEEEAEWIYRNAFSTPTISMQENTDYLERGPATNFSKKGPSMIQKIKEALNFMRNQHFEVPFIAFYRKEYVEPELNINDLWKVWQWDEKWTQLRTRKQNLTRLFQRMQAFQFEQISADPDKPLSDGIRPLDTADLERLKNVQSSDELSDVYNHFLLYYGRDIPKMQNAVRSSTKKLKRIKEVDEDKEKEQEEEEEEQQMKGPDLKLASRRDMYSICQTAGLDGLAKKFGLTPEQFGENLRDSYQRHETEQFPAEPLELAKDYICSQFSTAEAVLEGTRYMVAMQIAREPLVRHVLRQTFQERAKINIKPTKKGKKDIDEAHYGYSFKYLKNKPVKELNGDQFLRMCQAEEEGLLTISICIDLIGVKGYGDQTYFEEIKQFYYRDEFSHQVQEWNRQRTLAIERSLKQFLYPQMAKELKNKLIAEAKENIIKACSRKLYNWLKVAPYRPDQQLEEEEDEDLMAEAQSKGIRVLGVAFASSRDTPVFCALVNGDGEMGDFLRLPYFLKRRNAWREDERERKVMALIKGLVSWDAQLVIDDIKRTVSELEQESSFPSIAVELVDNELAILYMNSKKSEADFRDYPPLLRQAVSVARKIQDPLVEYAQVCSSDEDILCLKLHPLQDNVGKEDLLNALQCEFINRVNEVGVDVNRAMAHPYTQSLVQYICGLGPRKGAHLLKVGSENGTKLCSRFSRKSIYLHVSVLIHCLEIWLLGVCLCSTDSYIEVLDGSRVHPETYEWARKMAVDALEYDESAEDANPAGALEEILENPERLKDLDLDAFAEELERQGYGNKGITLYDIRAELSCRYKDLRSAYRSPNTEEIFNLLTKETPETFYIGKLVTSVVTGIAHRRPQGESYDQAIRNDETGLWQCPFCHQDNFPELSEVWNHFDSGSCPGQAIGVRCRLDNGVTGFIPTKFLSDKVVKHPEERVKVGMTVHCRIMKIDIEKLSVDLTCRTSDLTDKNNDWKLPKDTYYDFDTETEDMKKEEEAKMKQHRTTYIKRVIAHPSFHNINFKQAEKMMESMDQGDLIIRPSSKGENHLTVTWKVAEGIYQHIDVREEGKENAFSLGHTLWINNEEFEDLDEITARYVQPMAAFARDLLGHKYFQDCSGGDRKGKMEEVLVKSKKEKPTFIPYYVSACRELPGKFLLGYQPRGKPRIEFVTITPEGFRYRAQIFPTVNGLFRWFKDHYQEPVPGITPSSSSRTRTPASLNATPANINIADLTRAVSALPPNMTSQMFNAIAAVTGQGQNPNTTPAQWASSQYAYSGSSTGGGGSSSAYHVFATPAQQPLATPLMTPSYSYTTPSQPQSINTPQYPSSTPQSSHGHRPSSSTPSSSSSHQRTPQLQPKATSHTAVDWGKMAEQWLQEKEAERKKQRPSRLTPRPSPSPMIESTPMSVTGDATPLLDEMDR</sequence>
<dbReference type="GO" id="GO:0140673">
    <property type="term" value="P:transcription elongation-coupled chromatin remodeling"/>
    <property type="evidence" value="ECO:0007669"/>
    <property type="project" value="InterPro"/>
</dbReference>
<dbReference type="SUPFAM" id="SSF47781">
    <property type="entry name" value="RuvA domain 2-like"/>
    <property type="match status" value="1"/>
</dbReference>
<dbReference type="FunFam" id="1.10.10.650:FF:000002">
    <property type="entry name" value="Transcription elongation factor spt6"/>
    <property type="match status" value="1"/>
</dbReference>
<dbReference type="FunFam" id="3.30.505.10:FF:000030">
    <property type="entry name" value="Transcription elongation factor spt6"/>
    <property type="match status" value="1"/>
</dbReference>
<dbReference type="Pfam" id="PF14635">
    <property type="entry name" value="HHH_7"/>
    <property type="match status" value="1"/>
</dbReference>
<proteinExistence type="inferred from homology"/>
<dbReference type="PIRSF" id="PIRSF036947">
    <property type="entry name" value="Spt6"/>
    <property type="match status" value="1"/>
</dbReference>
<evidence type="ECO:0000256" key="6">
    <source>
        <dbReference type="ARBA" id="ARBA00023186"/>
    </source>
</evidence>
<dbReference type="Gene3D" id="3.30.420.140">
    <property type="entry name" value="YqgF/RNase H-like domain"/>
    <property type="match status" value="1"/>
</dbReference>
<evidence type="ECO:0000256" key="5">
    <source>
        <dbReference type="ARBA" id="ARBA00023163"/>
    </source>
</evidence>
<dbReference type="SUPFAM" id="SSF53098">
    <property type="entry name" value="Ribonuclease H-like"/>
    <property type="match status" value="1"/>
</dbReference>
<feature type="region of interest" description="Disordered" evidence="11">
    <location>
        <begin position="122"/>
        <end position="148"/>
    </location>
</feature>
<dbReference type="InterPro" id="IPR041692">
    <property type="entry name" value="HHH_9"/>
</dbReference>
<dbReference type="InterPro" id="IPR006641">
    <property type="entry name" value="YqgF/RNaseH-like_dom"/>
</dbReference>
<evidence type="ECO:0000256" key="4">
    <source>
        <dbReference type="ARBA" id="ARBA00022553"/>
    </source>
</evidence>
<dbReference type="SMART" id="SM00732">
    <property type="entry name" value="YqgFc"/>
    <property type="match status" value="1"/>
</dbReference>
<dbReference type="InParanoid" id="A0A667WKY2"/>
<keyword evidence="10" id="KW-0727">SH2 domain</keyword>
<dbReference type="Gene3D" id="1.10.10.650">
    <property type="entry name" value="RuvA domain 2-like"/>
    <property type="match status" value="1"/>
</dbReference>
<evidence type="ECO:0000256" key="3">
    <source>
        <dbReference type="ARBA" id="ARBA00020248"/>
    </source>
</evidence>
<dbReference type="Pfam" id="PF14641">
    <property type="entry name" value="HTH_44"/>
    <property type="match status" value="1"/>
</dbReference>
<evidence type="ECO:0000256" key="11">
    <source>
        <dbReference type="SAM" id="MobiDB-lite"/>
    </source>
</evidence>
<feature type="domain" description="SH2" evidence="12">
    <location>
        <begin position="1198"/>
        <end position="1304"/>
    </location>
</feature>
<dbReference type="InterPro" id="IPR055179">
    <property type="entry name" value="Tex-like_central_region"/>
</dbReference>
<keyword evidence="15" id="KW-1185">Reference proteome</keyword>
<dbReference type="Pfam" id="PF00575">
    <property type="entry name" value="S1"/>
    <property type="match status" value="1"/>
</dbReference>
<dbReference type="Proteomes" id="UP000472263">
    <property type="component" value="Chromosome 13"/>
</dbReference>
<feature type="region of interest" description="Disordered" evidence="11">
    <location>
        <begin position="381"/>
        <end position="402"/>
    </location>
</feature>
<dbReference type="InterPro" id="IPR028088">
    <property type="entry name" value="Spt6_HTH_DNA-bd_dom"/>
</dbReference>
<dbReference type="SMART" id="SM00316">
    <property type="entry name" value="S1"/>
    <property type="match status" value="1"/>
</dbReference>
<dbReference type="PANTHER" id="PTHR10145">
    <property type="entry name" value="TRANSCRIPTION ELONGATION FACTOR SPT6"/>
    <property type="match status" value="1"/>
</dbReference>
<evidence type="ECO:0000259" key="13">
    <source>
        <dbReference type="PROSITE" id="PS50126"/>
    </source>
</evidence>
<feature type="compositionally biased region" description="Low complexity" evidence="11">
    <location>
        <begin position="1512"/>
        <end position="1544"/>
    </location>
</feature>
<dbReference type="GO" id="GO:0003677">
    <property type="term" value="F:DNA binding"/>
    <property type="evidence" value="ECO:0007669"/>
    <property type="project" value="InterPro"/>
</dbReference>
<dbReference type="Ensembl" id="ENSMMDT00005002310.1">
    <property type="protein sequence ID" value="ENSMMDP00005002273.1"/>
    <property type="gene ID" value="ENSMMDG00005001236.1"/>
</dbReference>
<dbReference type="PROSITE" id="PS50001">
    <property type="entry name" value="SH2"/>
    <property type="match status" value="1"/>
</dbReference>
<dbReference type="GeneTree" id="ENSGT00510000047446"/>
<dbReference type="PANTHER" id="PTHR10145:SF6">
    <property type="entry name" value="TRANSCRIPTION ELONGATION FACTOR SPT6"/>
    <property type="match status" value="1"/>
</dbReference>
<dbReference type="InterPro" id="IPR012337">
    <property type="entry name" value="RNaseH-like_sf"/>
</dbReference>
<dbReference type="InterPro" id="IPR003029">
    <property type="entry name" value="S1_domain"/>
</dbReference>
<feature type="compositionally biased region" description="Polar residues" evidence="11">
    <location>
        <begin position="1494"/>
        <end position="1511"/>
    </location>
</feature>
<name>A0A667WKY2_9TELE</name>
<keyword evidence="7 9" id="KW-0539">Nucleus</keyword>
<dbReference type="Pfam" id="PF22706">
    <property type="entry name" value="Tex_central_region"/>
    <property type="match status" value="1"/>
</dbReference>
<dbReference type="GO" id="GO:0034728">
    <property type="term" value="P:nucleosome organization"/>
    <property type="evidence" value="ECO:0007669"/>
    <property type="project" value="TreeGrafter"/>
</dbReference>
<dbReference type="Pfam" id="PF17674">
    <property type="entry name" value="HHH_9"/>
    <property type="match status" value="1"/>
</dbReference>
<dbReference type="GO" id="GO:0031491">
    <property type="term" value="F:nucleosome binding"/>
    <property type="evidence" value="ECO:0007669"/>
    <property type="project" value="TreeGrafter"/>
</dbReference>
<dbReference type="FunFam" id="1.10.10.2740:FF:000001">
    <property type="entry name" value="Transcription elongation factor spt6"/>
    <property type="match status" value="1"/>
</dbReference>
<evidence type="ECO:0000256" key="1">
    <source>
        <dbReference type="ARBA" id="ARBA00004123"/>
    </source>
</evidence>
<dbReference type="InterPro" id="IPR036860">
    <property type="entry name" value="SH2_dom_sf"/>
</dbReference>
<dbReference type="Gene3D" id="3.30.505.10">
    <property type="entry name" value="SH2 domain"/>
    <property type="match status" value="2"/>
</dbReference>
<dbReference type="Gene3D" id="1.10.10.2740">
    <property type="entry name" value="Spt6, Death-like domain"/>
    <property type="match status" value="1"/>
</dbReference>
<dbReference type="InterPro" id="IPR010994">
    <property type="entry name" value="RuvA_2-like"/>
</dbReference>
<protein>
    <recommendedName>
        <fullName evidence="3">Transcription elongation factor SPT6</fullName>
    </recommendedName>
    <alternativeName>
        <fullName evidence="8">Transcription elongation factor spt6</fullName>
    </alternativeName>
</protein>
<gene>
    <name evidence="14" type="primary">SUPT6H</name>
</gene>
<dbReference type="Gene3D" id="2.40.50.140">
    <property type="entry name" value="Nucleic acid-binding proteins"/>
    <property type="match status" value="1"/>
</dbReference>
<dbReference type="InterPro" id="IPR000980">
    <property type="entry name" value="SH2"/>
</dbReference>
<dbReference type="PROSITE" id="PS50126">
    <property type="entry name" value="S1"/>
    <property type="match status" value="1"/>
</dbReference>
<dbReference type="FunFam" id="2.40.50.140:FF:000494">
    <property type="entry name" value="Suppressor of Ty 6 homolog"/>
    <property type="match status" value="1"/>
</dbReference>
<feature type="domain" description="S1 motif" evidence="13">
    <location>
        <begin position="1100"/>
        <end position="1155"/>
    </location>
</feature>
<dbReference type="GO" id="GO:0008023">
    <property type="term" value="C:transcription elongation factor complex"/>
    <property type="evidence" value="ECO:0007669"/>
    <property type="project" value="TreeGrafter"/>
</dbReference>
<evidence type="ECO:0000259" key="12">
    <source>
        <dbReference type="PROSITE" id="PS50001"/>
    </source>
</evidence>
<dbReference type="SMART" id="SM00252">
    <property type="entry name" value="SH2"/>
    <property type="match status" value="1"/>
</dbReference>
<keyword evidence="5 9" id="KW-0804">Transcription</keyword>
<accession>A0A667WKY2</accession>
<dbReference type="FunFam" id="1.10.3500.10:FF:000001">
    <property type="entry name" value="Transcription elongation factor spt6"/>
    <property type="match status" value="1"/>
</dbReference>
<dbReference type="Gene3D" id="1.10.150.850">
    <property type="entry name" value="Spt6, helix-hairpin-helix domain"/>
    <property type="match status" value="1"/>
</dbReference>
<evidence type="ECO:0000256" key="2">
    <source>
        <dbReference type="ARBA" id="ARBA00009253"/>
    </source>
</evidence>
<dbReference type="CDD" id="cd09928">
    <property type="entry name" value="SH2_Cterm_SPT6_like"/>
    <property type="match status" value="1"/>
</dbReference>
<dbReference type="InterPro" id="IPR035019">
    <property type="entry name" value="Spt6_SH2_N"/>
</dbReference>
<dbReference type="SUPFAM" id="SSF55550">
    <property type="entry name" value="SH2 domain"/>
    <property type="match status" value="1"/>
</dbReference>
<dbReference type="InterPro" id="IPR035420">
    <property type="entry name" value="Spt6_SH2"/>
</dbReference>
<dbReference type="InterPro" id="IPR012340">
    <property type="entry name" value="NA-bd_OB-fold"/>
</dbReference>
<feature type="compositionally biased region" description="Acidic residues" evidence="11">
    <location>
        <begin position="122"/>
        <end position="140"/>
    </location>
</feature>
<reference evidence="14" key="2">
    <citation type="submission" date="2025-08" db="UniProtKB">
        <authorList>
            <consortium name="Ensembl"/>
        </authorList>
    </citation>
    <scope>IDENTIFICATION</scope>
</reference>
<keyword evidence="6" id="KW-0143">Chaperone</keyword>
<comment type="similarity">
    <text evidence="2 9">Belongs to the SPT6 family.</text>
</comment>
<reference evidence="14" key="1">
    <citation type="submission" date="2019-06" db="EMBL/GenBank/DDBJ databases">
        <authorList>
            <consortium name="Wellcome Sanger Institute Data Sharing"/>
        </authorList>
    </citation>
    <scope>NUCLEOTIDE SEQUENCE [LARGE SCALE GENOMIC DNA]</scope>
</reference>
<comment type="function">
    <text evidence="9">Histone H3-H4 chaperone that plays a role in maintenance of chromatin structure during RNA polymerase II transcription elongation.</text>
</comment>